<feature type="transmembrane region" description="Helical" evidence="1">
    <location>
        <begin position="34"/>
        <end position="56"/>
    </location>
</feature>
<evidence type="ECO:0000256" key="1">
    <source>
        <dbReference type="SAM" id="Phobius"/>
    </source>
</evidence>
<dbReference type="AlphaFoldDB" id="G0TYL7"/>
<gene>
    <name evidence="2" type="ORF">TVY486_0703980</name>
</gene>
<name>G0TYL7_TRYVY</name>
<reference evidence="2" key="1">
    <citation type="journal article" date="2012" name="Proc. Natl. Acad. Sci. U.S.A.">
        <title>Antigenic diversity is generated by distinct evolutionary mechanisms in African trypanosome species.</title>
        <authorList>
            <person name="Jackson A.P."/>
            <person name="Berry A."/>
            <person name="Aslett M."/>
            <person name="Allison H.C."/>
            <person name="Burton P."/>
            <person name="Vavrova-Anderson J."/>
            <person name="Brown R."/>
            <person name="Browne H."/>
            <person name="Corton N."/>
            <person name="Hauser H."/>
            <person name="Gamble J."/>
            <person name="Gilderthorp R."/>
            <person name="Marcello L."/>
            <person name="McQuillan J."/>
            <person name="Otto T.D."/>
            <person name="Quail M.A."/>
            <person name="Sanders M.J."/>
            <person name="van Tonder A."/>
            <person name="Ginger M.L."/>
            <person name="Field M.C."/>
            <person name="Barry J.D."/>
            <person name="Hertz-Fowler C."/>
            <person name="Berriman M."/>
        </authorList>
    </citation>
    <scope>NUCLEOTIDE SEQUENCE</scope>
    <source>
        <strain evidence="2">Y486</strain>
    </source>
</reference>
<evidence type="ECO:0000313" key="2">
    <source>
        <dbReference type="EMBL" id="CCC49064.1"/>
    </source>
</evidence>
<keyword evidence="1" id="KW-1133">Transmembrane helix</keyword>
<protein>
    <submittedName>
        <fullName evidence="2">Uncharacterized protein</fullName>
    </submittedName>
</protein>
<accession>G0TYL7</accession>
<dbReference type="EMBL" id="HE573023">
    <property type="protein sequence ID" value="CCC49064.1"/>
    <property type="molecule type" value="Genomic_DNA"/>
</dbReference>
<keyword evidence="1" id="KW-0812">Transmembrane</keyword>
<dbReference type="VEuPathDB" id="TriTrypDB:TvY486_0703980"/>
<feature type="transmembrane region" description="Helical" evidence="1">
    <location>
        <begin position="7"/>
        <end position="28"/>
    </location>
</feature>
<proteinExistence type="predicted"/>
<keyword evidence="1" id="KW-0472">Membrane</keyword>
<sequence length="99" mass="11535">MVSSASLFVEVFFSFYSVCLFDLLRLLLLRNPTASIPAIQLIFILLHFHMIIISLAPHSSVWSHKHNHRVFFLSCCCCFPLTKFKCLYAPFYCFLNLIK</sequence>
<organism evidence="2">
    <name type="scientific">Trypanosoma vivax (strain Y486)</name>
    <dbReference type="NCBI Taxonomy" id="1055687"/>
    <lineage>
        <taxon>Eukaryota</taxon>
        <taxon>Discoba</taxon>
        <taxon>Euglenozoa</taxon>
        <taxon>Kinetoplastea</taxon>
        <taxon>Metakinetoplastina</taxon>
        <taxon>Trypanosomatida</taxon>
        <taxon>Trypanosomatidae</taxon>
        <taxon>Trypanosoma</taxon>
        <taxon>Duttonella</taxon>
    </lineage>
</organism>